<name>A0A221KCM0_VITFI</name>
<evidence type="ECO:0000313" key="1">
    <source>
        <dbReference type="EMBL" id="ASM76772.1"/>
    </source>
</evidence>
<accession>A0A221KCM0</accession>
<sequence length="267" mass="28800">MRLGGHDTCAYFGEDIPDNVMTFASDQEASDVIKAIIRASGLVPNFVLKASSVLNAAAVTQNGKRYILYNQYFVRNLNQQTGNRWAAVSVLAHEIDHHLNGHTLGKNGNRPRLELEADYYSGFILHRMGATLEDARRAMEVYGPSTPTPTHPGKQDRLAAITNGWVSSCSADPRCRDDQNAKMPQTTHQGSTAPAAMALLPGQAPAPVQTNTEGLLRPGSVMQTCGCWGPNPRLTAPEPKCQNGQVVHSPCPGSCPSGKSPYAYVCQ</sequence>
<dbReference type="EMBL" id="CP022423">
    <property type="protein sequence ID" value="ASM76772.1"/>
    <property type="molecule type" value="Genomic_DNA"/>
</dbReference>
<proteinExistence type="predicted"/>
<protein>
    <submittedName>
        <fullName evidence="1">Uncharacterized protein</fullName>
    </submittedName>
</protein>
<reference evidence="1 2" key="1">
    <citation type="submission" date="2017-07" db="EMBL/GenBank/DDBJ databases">
        <title>Complete Genome Sequence of the cosmetic ferment Vitreoscilla filiformis (ATCC15551).</title>
        <authorList>
            <person name="Contreras S."/>
            <person name="Sagory-Zalkind P."/>
            <person name="Blanquart H."/>
            <person name="Iltis A."/>
            <person name="Morand S.C."/>
        </authorList>
    </citation>
    <scope>NUCLEOTIDE SEQUENCE [LARGE SCALE GENOMIC DNA]</scope>
    <source>
        <strain evidence="1 2">ATCC 15551</strain>
    </source>
</reference>
<gene>
    <name evidence="1" type="ORF">VITFI_CDS0994</name>
</gene>
<keyword evidence="2" id="KW-1185">Reference proteome</keyword>
<dbReference type="Proteomes" id="UP000199729">
    <property type="component" value="Chromosome"/>
</dbReference>
<dbReference type="AlphaFoldDB" id="A0A221KCM0"/>
<dbReference type="Gene3D" id="3.30.2010.10">
    <property type="entry name" value="Metalloproteases ('zincins'), catalytic domain"/>
    <property type="match status" value="1"/>
</dbReference>
<dbReference type="KEGG" id="vff:VITFI_CDS0994"/>
<evidence type="ECO:0000313" key="2">
    <source>
        <dbReference type="Proteomes" id="UP000199729"/>
    </source>
</evidence>
<organism evidence="1 2">
    <name type="scientific">Vitreoscilla filiformis</name>
    <dbReference type="NCBI Taxonomy" id="63"/>
    <lineage>
        <taxon>Bacteria</taxon>
        <taxon>Pseudomonadati</taxon>
        <taxon>Pseudomonadota</taxon>
        <taxon>Betaproteobacteria</taxon>
        <taxon>Neisseriales</taxon>
        <taxon>Neisseriaceae</taxon>
        <taxon>Vitreoscilla</taxon>
    </lineage>
</organism>